<sequence>MKIIEGRTYDLIYLDADDRFTRRRIRVIKDRPHSVLAYCYDKKGCRTFLKDGMLAMQIIPEGQKQKKTSNL</sequence>
<reference evidence="2" key="1">
    <citation type="journal article" date="2019" name="Int. J. Syst. Evol. Microbiol.">
        <title>The Global Catalogue of Microorganisms (GCM) 10K type strain sequencing project: providing services to taxonomists for standard genome sequencing and annotation.</title>
        <authorList>
            <consortium name="The Broad Institute Genomics Platform"/>
            <consortium name="The Broad Institute Genome Sequencing Center for Infectious Disease"/>
            <person name="Wu L."/>
            <person name="Ma J."/>
        </authorList>
    </citation>
    <scope>NUCLEOTIDE SEQUENCE [LARGE SCALE GENOMIC DNA]</scope>
    <source>
        <strain evidence="2">CGMCC 1.16306</strain>
    </source>
</reference>
<name>A0ABV9GJV8_9BACL</name>
<gene>
    <name evidence="1" type="ORF">ACFO4N_06455</name>
</gene>
<evidence type="ECO:0008006" key="3">
    <source>
        <dbReference type="Google" id="ProtNLM"/>
    </source>
</evidence>
<dbReference type="EMBL" id="JBHSFW010000001">
    <property type="protein sequence ID" value="MFC4618371.1"/>
    <property type="molecule type" value="Genomic_DNA"/>
</dbReference>
<evidence type="ECO:0000313" key="1">
    <source>
        <dbReference type="EMBL" id="MFC4618371.1"/>
    </source>
</evidence>
<accession>A0ABV9GJV8</accession>
<protein>
    <recommendedName>
        <fullName evidence="3">WYL domain-containing protein</fullName>
    </recommendedName>
</protein>
<proteinExistence type="predicted"/>
<dbReference type="RefSeq" id="WP_376845363.1">
    <property type="nucleotide sequence ID" value="NZ_JBHSFW010000001.1"/>
</dbReference>
<dbReference type="Proteomes" id="UP001596022">
    <property type="component" value="Unassembled WGS sequence"/>
</dbReference>
<evidence type="ECO:0000313" key="2">
    <source>
        <dbReference type="Proteomes" id="UP001596022"/>
    </source>
</evidence>
<comment type="caution">
    <text evidence="1">The sequence shown here is derived from an EMBL/GenBank/DDBJ whole genome shotgun (WGS) entry which is preliminary data.</text>
</comment>
<keyword evidence="2" id="KW-1185">Reference proteome</keyword>
<organism evidence="1 2">
    <name type="scientific">Camelliibacillus cellulosilyticus</name>
    <dbReference type="NCBI Taxonomy" id="2174486"/>
    <lineage>
        <taxon>Bacteria</taxon>
        <taxon>Bacillati</taxon>
        <taxon>Bacillota</taxon>
        <taxon>Bacilli</taxon>
        <taxon>Bacillales</taxon>
        <taxon>Sporolactobacillaceae</taxon>
        <taxon>Camelliibacillus</taxon>
    </lineage>
</organism>